<organism evidence="8 9">
    <name type="scientific">Saccharothrix syringae</name>
    <name type="common">Nocardiopsis syringae</name>
    <dbReference type="NCBI Taxonomy" id="103733"/>
    <lineage>
        <taxon>Bacteria</taxon>
        <taxon>Bacillati</taxon>
        <taxon>Actinomycetota</taxon>
        <taxon>Actinomycetes</taxon>
        <taxon>Pseudonocardiales</taxon>
        <taxon>Pseudonocardiaceae</taxon>
        <taxon>Saccharothrix</taxon>
    </lineage>
</organism>
<dbReference type="AlphaFoldDB" id="A0A5Q0H0P1"/>
<proteinExistence type="predicted"/>
<sequence>MSVGAGRFTPVTPLLRTPAFRRYLLARTSSHLGDGMVPVALAFGALRLGASPTEVGLVLLAGRLPVVVLTLVGGVVGDLLSRRAVMLVTDVVRCASQALTAALLLTGTATPWHLAALQAVAGAAGAFFTPAAAGLVADVVPPAQRHRANALLTTAQHAATLVAPVVSAALVAAVGAGASFAADAVTFAVSAAALAALRVPDRPTAPRPALLDAARHGWRDFRARPWLQATTVQVALVNGACVSPFLVLGPVIADQRLGGPLAWALIGNGYAVGALLGGALALRLRPRHPLRTAVTVPVALAPLLVLLAAGAPTAVLAAAAVPAGAQAALHAVLTDTARQVHVPADLVARATGFATVVGLAATPVGMALAGPAAERVGVGAVLLAGALVAVLSAPAALAVRSVRRLPAEVGPAR</sequence>
<name>A0A5Q0H0P1_SACSY</name>
<dbReference type="OrthoDB" id="4528313at2"/>
<dbReference type="EMBL" id="CP034550">
    <property type="protein sequence ID" value="QFZ19330.1"/>
    <property type="molecule type" value="Genomic_DNA"/>
</dbReference>
<feature type="domain" description="Major facilitator superfamily (MFS) profile" evidence="7">
    <location>
        <begin position="19"/>
        <end position="413"/>
    </location>
</feature>
<evidence type="ECO:0000313" key="9">
    <source>
        <dbReference type="Proteomes" id="UP000325787"/>
    </source>
</evidence>
<keyword evidence="3 6" id="KW-0812">Transmembrane</keyword>
<dbReference type="InterPro" id="IPR020846">
    <property type="entry name" value="MFS_dom"/>
</dbReference>
<evidence type="ECO:0000256" key="1">
    <source>
        <dbReference type="ARBA" id="ARBA00004651"/>
    </source>
</evidence>
<dbReference type="InterPro" id="IPR036259">
    <property type="entry name" value="MFS_trans_sf"/>
</dbReference>
<dbReference type="GO" id="GO:0005886">
    <property type="term" value="C:plasma membrane"/>
    <property type="evidence" value="ECO:0007669"/>
    <property type="project" value="UniProtKB-SubCell"/>
</dbReference>
<dbReference type="InterPro" id="IPR011701">
    <property type="entry name" value="MFS"/>
</dbReference>
<feature type="transmembrane region" description="Helical" evidence="6">
    <location>
        <begin position="56"/>
        <end position="77"/>
    </location>
</feature>
<dbReference type="SUPFAM" id="SSF103473">
    <property type="entry name" value="MFS general substrate transporter"/>
    <property type="match status" value="1"/>
</dbReference>
<evidence type="ECO:0000256" key="4">
    <source>
        <dbReference type="ARBA" id="ARBA00022989"/>
    </source>
</evidence>
<dbReference type="Pfam" id="PF07690">
    <property type="entry name" value="MFS_1"/>
    <property type="match status" value="1"/>
</dbReference>
<keyword evidence="9" id="KW-1185">Reference proteome</keyword>
<evidence type="ECO:0000313" key="8">
    <source>
        <dbReference type="EMBL" id="QFZ19330.1"/>
    </source>
</evidence>
<evidence type="ECO:0000256" key="2">
    <source>
        <dbReference type="ARBA" id="ARBA00022475"/>
    </source>
</evidence>
<feature type="transmembrane region" description="Helical" evidence="6">
    <location>
        <begin position="149"/>
        <end position="174"/>
    </location>
</feature>
<dbReference type="GO" id="GO:0022857">
    <property type="term" value="F:transmembrane transporter activity"/>
    <property type="evidence" value="ECO:0007669"/>
    <property type="project" value="InterPro"/>
</dbReference>
<evidence type="ECO:0000256" key="3">
    <source>
        <dbReference type="ARBA" id="ARBA00022692"/>
    </source>
</evidence>
<gene>
    <name evidence="8" type="ORF">EKG83_19500</name>
</gene>
<feature type="transmembrane region" description="Helical" evidence="6">
    <location>
        <begin position="226"/>
        <end position="249"/>
    </location>
</feature>
<protein>
    <submittedName>
        <fullName evidence="8">MFS transporter</fullName>
    </submittedName>
</protein>
<feature type="transmembrane region" description="Helical" evidence="6">
    <location>
        <begin position="346"/>
        <end position="370"/>
    </location>
</feature>
<evidence type="ECO:0000256" key="6">
    <source>
        <dbReference type="SAM" id="Phobius"/>
    </source>
</evidence>
<feature type="transmembrane region" description="Helical" evidence="6">
    <location>
        <begin position="112"/>
        <end position="137"/>
    </location>
</feature>
<dbReference type="CDD" id="cd06173">
    <property type="entry name" value="MFS_MefA_like"/>
    <property type="match status" value="1"/>
</dbReference>
<accession>A0A5Q0H0P1</accession>
<dbReference type="KEGG" id="ssyi:EKG83_19500"/>
<keyword evidence="5 6" id="KW-0472">Membrane</keyword>
<dbReference type="PANTHER" id="PTHR23513">
    <property type="entry name" value="INTEGRAL MEMBRANE EFFLUX PROTEIN-RELATED"/>
    <property type="match status" value="1"/>
</dbReference>
<dbReference type="Gene3D" id="1.20.1250.20">
    <property type="entry name" value="MFS general substrate transporter like domains"/>
    <property type="match status" value="1"/>
</dbReference>
<evidence type="ECO:0000256" key="5">
    <source>
        <dbReference type="ARBA" id="ARBA00023136"/>
    </source>
</evidence>
<feature type="transmembrane region" description="Helical" evidence="6">
    <location>
        <begin position="376"/>
        <end position="399"/>
    </location>
</feature>
<keyword evidence="4 6" id="KW-1133">Transmembrane helix</keyword>
<comment type="subcellular location">
    <subcellularLocation>
        <location evidence="1">Cell membrane</location>
        <topology evidence="1">Multi-pass membrane protein</topology>
    </subcellularLocation>
</comment>
<dbReference type="PROSITE" id="PS50850">
    <property type="entry name" value="MFS"/>
    <property type="match status" value="1"/>
</dbReference>
<keyword evidence="2" id="KW-1003">Cell membrane</keyword>
<dbReference type="PANTHER" id="PTHR23513:SF11">
    <property type="entry name" value="STAPHYLOFERRIN A TRANSPORTER"/>
    <property type="match status" value="1"/>
</dbReference>
<dbReference type="Proteomes" id="UP000325787">
    <property type="component" value="Chromosome"/>
</dbReference>
<feature type="transmembrane region" description="Helical" evidence="6">
    <location>
        <begin position="261"/>
        <end position="282"/>
    </location>
</feature>
<evidence type="ECO:0000259" key="7">
    <source>
        <dbReference type="PROSITE" id="PS50850"/>
    </source>
</evidence>
<reference evidence="9" key="1">
    <citation type="journal article" date="2021" name="Curr. Microbiol.">
        <title>Complete genome of nocamycin-producing strain Saccharothrix syringae NRRL B-16468 reveals the biosynthetic potential for secondary metabolites.</title>
        <authorList>
            <person name="Mo X."/>
            <person name="Yang S."/>
        </authorList>
    </citation>
    <scope>NUCLEOTIDE SEQUENCE [LARGE SCALE GENOMIC DNA]</scope>
    <source>
        <strain evidence="9">ATCC 51364 / DSM 43886 / JCM 6844 / KCTC 9398 / NBRC 14523 / NRRL B-16468 / INA 2240</strain>
    </source>
</reference>